<dbReference type="Pfam" id="PF13377">
    <property type="entry name" value="Peripla_BP_3"/>
    <property type="match status" value="1"/>
</dbReference>
<reference evidence="5 6" key="1">
    <citation type="journal article" date="2006" name="Genome Res.">
        <title>Skewed genomic variability in strains of the toxigenic bacterial pathogen, Clostridium perfringens.</title>
        <authorList>
            <person name="Myers G.S."/>
            <person name="Rasko D.A."/>
            <person name="Cheung J.K."/>
            <person name="Ravel J."/>
            <person name="Seshadri R."/>
            <person name="Deboy R.T."/>
            <person name="Ren Q."/>
            <person name="Varga J."/>
            <person name="Awad M.M."/>
            <person name="Brinkac L.M."/>
            <person name="Daugherty S.C."/>
            <person name="Haft D.H."/>
            <person name="Dodson R.J."/>
            <person name="Madupu R."/>
            <person name="Nelson W.C."/>
            <person name="Rosovitz M.J."/>
            <person name="Sullivan S.A."/>
            <person name="Khouri H."/>
            <person name="Dimitrov G.I."/>
            <person name="Watkins K.L."/>
            <person name="Mulligan S."/>
            <person name="Benton J."/>
            <person name="Radune D."/>
            <person name="Fisher D.J."/>
            <person name="Atkins H.S."/>
            <person name="Hiscox T."/>
            <person name="Jost B.H."/>
            <person name="Billington S.J."/>
            <person name="Songer J.G."/>
            <person name="McClane B.A."/>
            <person name="Titball R.W."/>
            <person name="Rood J.I."/>
            <person name="Melville S.B."/>
            <person name="Paulsen I.T."/>
        </authorList>
    </citation>
    <scope>NUCLEOTIDE SEQUENCE [LARGE SCALE GENOMIC DNA]</scope>
    <source>
        <strain evidence="6">SM101 / Type A</strain>
    </source>
</reference>
<dbReference type="SMART" id="SM00354">
    <property type="entry name" value="HTH_LACI"/>
    <property type="match status" value="1"/>
</dbReference>
<keyword evidence="3" id="KW-0804">Transcription</keyword>
<keyword evidence="1" id="KW-0805">Transcription regulation</keyword>
<proteinExistence type="predicted"/>
<name>Q0SQK7_CLOPS</name>
<evidence type="ECO:0000259" key="4">
    <source>
        <dbReference type="PROSITE" id="PS50932"/>
    </source>
</evidence>
<dbReference type="GO" id="GO:0003700">
    <property type="term" value="F:DNA-binding transcription factor activity"/>
    <property type="evidence" value="ECO:0007669"/>
    <property type="project" value="TreeGrafter"/>
</dbReference>
<organism evidence="5 6">
    <name type="scientific">Clostridium perfringens (strain SM101 / Type A)</name>
    <dbReference type="NCBI Taxonomy" id="289380"/>
    <lineage>
        <taxon>Bacteria</taxon>
        <taxon>Bacillati</taxon>
        <taxon>Bacillota</taxon>
        <taxon>Clostridia</taxon>
        <taxon>Eubacteriales</taxon>
        <taxon>Clostridiaceae</taxon>
        <taxon>Clostridium</taxon>
    </lineage>
</organism>
<dbReference type="PROSITE" id="PS50932">
    <property type="entry name" value="HTH_LACI_2"/>
    <property type="match status" value="1"/>
</dbReference>
<dbReference type="InterPro" id="IPR010982">
    <property type="entry name" value="Lambda_DNA-bd_dom_sf"/>
</dbReference>
<dbReference type="PROSITE" id="PS00356">
    <property type="entry name" value="HTH_LACI_1"/>
    <property type="match status" value="1"/>
</dbReference>
<dbReference type="EMBL" id="CP000312">
    <property type="protein sequence ID" value="ABG85810.1"/>
    <property type="molecule type" value="Genomic_DNA"/>
</dbReference>
<dbReference type="RefSeq" id="WP_011593103.1">
    <property type="nucleotide sequence ID" value="NC_008262.1"/>
</dbReference>
<dbReference type="Gene3D" id="3.40.50.2300">
    <property type="match status" value="2"/>
</dbReference>
<dbReference type="InterPro" id="IPR028082">
    <property type="entry name" value="Peripla_BP_I"/>
</dbReference>
<gene>
    <name evidence="5" type="ordered locus">CPR_2335</name>
</gene>
<evidence type="ECO:0000313" key="5">
    <source>
        <dbReference type="EMBL" id="ABG85810.1"/>
    </source>
</evidence>
<accession>Q0SQK7</accession>
<dbReference type="AlphaFoldDB" id="Q0SQK7"/>
<dbReference type="BioCyc" id="CPER289380:GI76-2349-MONOMER"/>
<sequence length="337" mass="37451">MNIKDIARLAGVGVSTVSRVINDHPDVKDETREKILKIIKESNYIPNNSARILKKNNTNNIGVLVKGGFNPFFSEMINIIGNRINEAGYTIILQQNDYATEDDVDNLIAFVKEKRLQGIICLGGNFLNINDESFQFLDIPVVLTSVNTLSKESKSKFSSIGIDNVLAAKASIQYLIDKGHRNIGILLGEKNDVGISGLRLEGYKKALEENNIPYSEENVFIGDYDYSGAYRVTKEIINNRKDITAIFSISDIMAVGAAKSVIDQGLQVGEDISIMGFDGMDISKYYNPGITTVKQPKKNMANNSIDLLLALLAKKEEHKHIIFETKIIERESCKKVV</sequence>
<evidence type="ECO:0000256" key="1">
    <source>
        <dbReference type="ARBA" id="ARBA00023015"/>
    </source>
</evidence>
<evidence type="ECO:0000313" key="6">
    <source>
        <dbReference type="Proteomes" id="UP000001824"/>
    </source>
</evidence>
<protein>
    <submittedName>
        <fullName evidence="5">Transcriptional regulator, LacI family</fullName>
    </submittedName>
</protein>
<evidence type="ECO:0000256" key="3">
    <source>
        <dbReference type="ARBA" id="ARBA00023163"/>
    </source>
</evidence>
<dbReference type="CDD" id="cd01392">
    <property type="entry name" value="HTH_LacI"/>
    <property type="match status" value="1"/>
</dbReference>
<dbReference type="PANTHER" id="PTHR30146:SF109">
    <property type="entry name" value="HTH-TYPE TRANSCRIPTIONAL REGULATOR GALS"/>
    <property type="match status" value="1"/>
</dbReference>
<dbReference type="GO" id="GO:0000976">
    <property type="term" value="F:transcription cis-regulatory region binding"/>
    <property type="evidence" value="ECO:0007669"/>
    <property type="project" value="TreeGrafter"/>
</dbReference>
<dbReference type="InterPro" id="IPR046335">
    <property type="entry name" value="LacI/GalR-like_sensor"/>
</dbReference>
<feature type="domain" description="HTH lacI-type" evidence="4">
    <location>
        <begin position="1"/>
        <end position="55"/>
    </location>
</feature>
<dbReference type="Gene3D" id="1.10.260.40">
    <property type="entry name" value="lambda repressor-like DNA-binding domains"/>
    <property type="match status" value="1"/>
</dbReference>
<dbReference type="SUPFAM" id="SSF53822">
    <property type="entry name" value="Periplasmic binding protein-like I"/>
    <property type="match status" value="1"/>
</dbReference>
<dbReference type="CDD" id="cd06267">
    <property type="entry name" value="PBP1_LacI_sugar_binding-like"/>
    <property type="match status" value="1"/>
</dbReference>
<evidence type="ECO:0000256" key="2">
    <source>
        <dbReference type="ARBA" id="ARBA00023125"/>
    </source>
</evidence>
<dbReference type="PANTHER" id="PTHR30146">
    <property type="entry name" value="LACI-RELATED TRANSCRIPTIONAL REPRESSOR"/>
    <property type="match status" value="1"/>
</dbReference>
<keyword evidence="2" id="KW-0238">DNA-binding</keyword>
<dbReference type="SUPFAM" id="SSF47413">
    <property type="entry name" value="lambda repressor-like DNA-binding domains"/>
    <property type="match status" value="1"/>
</dbReference>
<dbReference type="PRINTS" id="PR00036">
    <property type="entry name" value="HTHLACI"/>
</dbReference>
<dbReference type="Proteomes" id="UP000001824">
    <property type="component" value="Chromosome"/>
</dbReference>
<dbReference type="KEGG" id="cpr:CPR_2335"/>
<dbReference type="Pfam" id="PF00356">
    <property type="entry name" value="LacI"/>
    <property type="match status" value="1"/>
</dbReference>
<dbReference type="InterPro" id="IPR000843">
    <property type="entry name" value="HTH_LacI"/>
</dbReference>